<accession>A0A9W6CQH7</accession>
<comment type="caution">
    <text evidence="1">The sequence shown here is derived from an EMBL/GenBank/DDBJ whole genome shotgun (WGS) entry which is preliminary data.</text>
</comment>
<dbReference type="EMBL" id="BSDO01000004">
    <property type="protein sequence ID" value="GLI23437.1"/>
    <property type="molecule type" value="Genomic_DNA"/>
</dbReference>
<organism evidence="1 2">
    <name type="scientific">Xanthobacter flavus</name>
    <dbReference type="NCBI Taxonomy" id="281"/>
    <lineage>
        <taxon>Bacteria</taxon>
        <taxon>Pseudomonadati</taxon>
        <taxon>Pseudomonadota</taxon>
        <taxon>Alphaproteobacteria</taxon>
        <taxon>Hyphomicrobiales</taxon>
        <taxon>Xanthobacteraceae</taxon>
        <taxon>Xanthobacter</taxon>
    </lineage>
</organism>
<protein>
    <submittedName>
        <fullName evidence="1">Uncharacterized protein</fullName>
    </submittedName>
</protein>
<proteinExistence type="predicted"/>
<dbReference type="AlphaFoldDB" id="A0A9W6CQH7"/>
<reference evidence="1" key="1">
    <citation type="submission" date="2022-12" db="EMBL/GenBank/DDBJ databases">
        <title>Reference genome sequencing for broad-spectrum identification of bacterial and archaeal isolates by mass spectrometry.</title>
        <authorList>
            <person name="Sekiguchi Y."/>
            <person name="Tourlousse D.M."/>
        </authorList>
    </citation>
    <scope>NUCLEOTIDE SEQUENCE</scope>
    <source>
        <strain evidence="1">301</strain>
    </source>
</reference>
<sequence>MQEQFLEKGLRIKKLFDINEADRSWVKGLAQAVNTGPAGAASFKADFCQQL</sequence>
<dbReference type="Proteomes" id="UP001144397">
    <property type="component" value="Unassembled WGS sequence"/>
</dbReference>
<evidence type="ECO:0000313" key="1">
    <source>
        <dbReference type="EMBL" id="GLI23437.1"/>
    </source>
</evidence>
<evidence type="ECO:0000313" key="2">
    <source>
        <dbReference type="Proteomes" id="UP001144397"/>
    </source>
</evidence>
<name>A0A9W6CQH7_XANFL</name>
<gene>
    <name evidence="1" type="ORF">XFLAVUS301_31110</name>
</gene>